<evidence type="ECO:0000256" key="1">
    <source>
        <dbReference type="ARBA" id="ARBA00022670"/>
    </source>
</evidence>
<dbReference type="InterPro" id="IPR028994">
    <property type="entry name" value="Integrin_alpha_N"/>
</dbReference>
<gene>
    <name evidence="6" type="ORF">Pla133_09730</name>
</gene>
<keyword evidence="7" id="KW-1185">Reference proteome</keyword>
<dbReference type="PROSITE" id="PS51829">
    <property type="entry name" value="P_HOMO_B"/>
    <property type="match status" value="1"/>
</dbReference>
<evidence type="ECO:0000313" key="7">
    <source>
        <dbReference type="Proteomes" id="UP000316921"/>
    </source>
</evidence>
<dbReference type="Gene3D" id="2.60.120.260">
    <property type="entry name" value="Galactose-binding domain-like"/>
    <property type="match status" value="2"/>
</dbReference>
<dbReference type="InterPro" id="IPR011043">
    <property type="entry name" value="Gal_Oxase/kelch_b-propeller"/>
</dbReference>
<evidence type="ECO:0000313" key="6">
    <source>
        <dbReference type="EMBL" id="QDU65907.1"/>
    </source>
</evidence>
<keyword evidence="1" id="KW-0645">Protease</keyword>
<sequence length="799" mass="81688" precursor="true">MRSLITPALLFTLVAARPAFADVFTTDAAPTPIPPVGTASLALDMQAAFDVADVNVIAMLDHERLSDLRLSLRSSDGSSVLLADRDASGMELRFTTFDDEAAASLASGSPPFAASFRPIGDLGAFDGKPAAGTWTLVVDDLAPGNAGSIVSYSLAFNGRTYVSPDLDLPILDFEATQAFVQVDEDFEVLDVELGFDVTHSFTSDVSFFLSGPQVIAPKLLQGQGFFSTGYSSVTLDDEAPATVGTLEGPGRFTTDSGTALGTFDGMGTQGTWRLSVYDGQLEDVGQLRAWWLHLTSQESGSPLDPCAVVSLQSPLFAPFGSVALSGDRAVVGNSLGGVPGLFTGSVHVYGPLVGQWSELAELYPVTANSNDGIGTSADVDGSIVLAGAPGRDSGAIDGGAAFVFEQVRGSWIEAAELVPSVAQPGLHFGAAVALDGGVAVLGRETYFAGPTVAVVFERVAGQWIETAVLATSDVAAPPGFGYSVAVDGDTILVGARGDLGTEGAVYVFERGPTGWQEAAKLVPSGAIGVSTFGYAVDLDGSVAVVGASSDDALTGQTNGAAYVFERQQPSGAWMQTALLYPTASTPFAYFGRDVAVHGDRIAVGALNQKRAYVFDRSATGWSLAQIVTHPTSSGTVQWESIDVGPDRLLTGGGAASANGTLFGLPSSQDLYACQDAVSASAGGQQALHLGGGVGLAGDLYLVAGSASGTAPGLDLGGVQVPLNLDSYLLASLSLANQGPFGQTAGLLDDLGRATATITLPPSSPPALAGLELNHAWVGLDPLSGSLLLVSVPVPLAIVP</sequence>
<dbReference type="RefSeq" id="WP_145062971.1">
    <property type="nucleotide sequence ID" value="NZ_CP036287.1"/>
</dbReference>
<dbReference type="PANTHER" id="PTHR36220">
    <property type="entry name" value="UNNAMED PRODUCT"/>
    <property type="match status" value="1"/>
</dbReference>
<name>A0A518BFZ8_9BACT</name>
<evidence type="ECO:0000256" key="2">
    <source>
        <dbReference type="ARBA" id="ARBA00022729"/>
    </source>
</evidence>
<evidence type="ECO:0000259" key="5">
    <source>
        <dbReference type="PROSITE" id="PS51829"/>
    </source>
</evidence>
<dbReference type="InterPro" id="IPR013517">
    <property type="entry name" value="FG-GAP"/>
</dbReference>
<reference evidence="6 7" key="1">
    <citation type="submission" date="2019-02" db="EMBL/GenBank/DDBJ databases">
        <title>Deep-cultivation of Planctomycetes and their phenomic and genomic characterization uncovers novel biology.</title>
        <authorList>
            <person name="Wiegand S."/>
            <person name="Jogler M."/>
            <person name="Boedeker C."/>
            <person name="Pinto D."/>
            <person name="Vollmers J."/>
            <person name="Rivas-Marin E."/>
            <person name="Kohn T."/>
            <person name="Peeters S.H."/>
            <person name="Heuer A."/>
            <person name="Rast P."/>
            <person name="Oberbeckmann S."/>
            <person name="Bunk B."/>
            <person name="Jeske O."/>
            <person name="Meyerdierks A."/>
            <person name="Storesund J.E."/>
            <person name="Kallscheuer N."/>
            <person name="Luecker S."/>
            <person name="Lage O.M."/>
            <person name="Pohl T."/>
            <person name="Merkel B.J."/>
            <person name="Hornburger P."/>
            <person name="Mueller R.-W."/>
            <person name="Bruemmer F."/>
            <person name="Labrenz M."/>
            <person name="Spormann A.M."/>
            <person name="Op den Camp H."/>
            <person name="Overmann J."/>
            <person name="Amann R."/>
            <person name="Jetten M.S.M."/>
            <person name="Mascher T."/>
            <person name="Medema M.H."/>
            <person name="Devos D.P."/>
            <person name="Kaster A.-K."/>
            <person name="Ovreas L."/>
            <person name="Rohde M."/>
            <person name="Galperin M.Y."/>
            <person name="Jogler C."/>
        </authorList>
    </citation>
    <scope>NUCLEOTIDE SEQUENCE [LARGE SCALE GENOMIC DNA]</scope>
    <source>
        <strain evidence="6 7">Pla133</strain>
    </source>
</reference>
<evidence type="ECO:0000256" key="4">
    <source>
        <dbReference type="SAM" id="SignalP"/>
    </source>
</evidence>
<proteinExistence type="predicted"/>
<dbReference type="GO" id="GO:0004252">
    <property type="term" value="F:serine-type endopeptidase activity"/>
    <property type="evidence" value="ECO:0007669"/>
    <property type="project" value="InterPro"/>
</dbReference>
<dbReference type="KEGG" id="pbap:Pla133_09730"/>
<feature type="signal peptide" evidence="4">
    <location>
        <begin position="1"/>
        <end position="21"/>
    </location>
</feature>
<dbReference type="Pfam" id="PF01483">
    <property type="entry name" value="P_proprotein"/>
    <property type="match status" value="1"/>
</dbReference>
<keyword evidence="3" id="KW-0378">Hydrolase</keyword>
<dbReference type="GO" id="GO:0006508">
    <property type="term" value="P:proteolysis"/>
    <property type="evidence" value="ECO:0007669"/>
    <property type="project" value="UniProtKB-KW"/>
</dbReference>
<dbReference type="Gene3D" id="2.130.10.130">
    <property type="entry name" value="Integrin alpha, N-terminal"/>
    <property type="match status" value="2"/>
</dbReference>
<dbReference type="SUPFAM" id="SSF50965">
    <property type="entry name" value="Galactose oxidase, central domain"/>
    <property type="match status" value="1"/>
</dbReference>
<dbReference type="SUPFAM" id="SSF49785">
    <property type="entry name" value="Galactose-binding domain-like"/>
    <property type="match status" value="2"/>
</dbReference>
<accession>A0A518BFZ8</accession>
<evidence type="ECO:0000256" key="3">
    <source>
        <dbReference type="ARBA" id="ARBA00022801"/>
    </source>
</evidence>
<dbReference type="InterPro" id="IPR008979">
    <property type="entry name" value="Galactose-bd-like_sf"/>
</dbReference>
<protein>
    <submittedName>
        <fullName evidence="6">Proprotein convertase P-domain protein</fullName>
    </submittedName>
</protein>
<feature type="domain" description="P/Homo B" evidence="5">
    <location>
        <begin position="6"/>
        <end position="162"/>
    </location>
</feature>
<keyword evidence="2 4" id="KW-0732">Signal</keyword>
<organism evidence="6 7">
    <name type="scientific">Engelhardtia mirabilis</name>
    <dbReference type="NCBI Taxonomy" id="2528011"/>
    <lineage>
        <taxon>Bacteria</taxon>
        <taxon>Pseudomonadati</taxon>
        <taxon>Planctomycetota</taxon>
        <taxon>Planctomycetia</taxon>
        <taxon>Planctomycetia incertae sedis</taxon>
        <taxon>Engelhardtia</taxon>
    </lineage>
</organism>
<dbReference type="Proteomes" id="UP000316921">
    <property type="component" value="Chromosome"/>
</dbReference>
<dbReference type="PANTHER" id="PTHR36220:SF1">
    <property type="entry name" value="GAMMA TUBULIN COMPLEX COMPONENT C-TERMINAL DOMAIN-CONTAINING PROTEIN"/>
    <property type="match status" value="1"/>
</dbReference>
<dbReference type="Pfam" id="PF14312">
    <property type="entry name" value="FG-GAP_2"/>
    <property type="match status" value="2"/>
</dbReference>
<dbReference type="AlphaFoldDB" id="A0A518BFZ8"/>
<dbReference type="InterPro" id="IPR002884">
    <property type="entry name" value="P_dom"/>
</dbReference>
<feature type="chain" id="PRO_5021829604" evidence="4">
    <location>
        <begin position="22"/>
        <end position="799"/>
    </location>
</feature>
<dbReference type="EMBL" id="CP036287">
    <property type="protein sequence ID" value="QDU65907.1"/>
    <property type="molecule type" value="Genomic_DNA"/>
</dbReference>